<evidence type="ECO:0000256" key="2">
    <source>
        <dbReference type="ARBA" id="ARBA00022741"/>
    </source>
</evidence>
<dbReference type="InterPro" id="IPR003959">
    <property type="entry name" value="ATPase_AAA_core"/>
</dbReference>
<feature type="domain" description="AAA+ ATPase" evidence="5">
    <location>
        <begin position="356"/>
        <end position="491"/>
    </location>
</feature>
<dbReference type="CDD" id="cd19481">
    <property type="entry name" value="RecA-like_protease"/>
    <property type="match status" value="1"/>
</dbReference>
<dbReference type="PANTHER" id="PTHR23073">
    <property type="entry name" value="26S PROTEASOME REGULATORY SUBUNIT"/>
    <property type="match status" value="1"/>
</dbReference>
<comment type="similarity">
    <text evidence="1 4">Belongs to the AAA ATPase family.</text>
</comment>
<sequence>MATFGRLVRTARAWRGITSPKTLNPSPARSLDFLRRLHHRSFDRHIISAAPEFLQPKLLPNADHSYSIVPAILSALFGVGMLHVAYADSDQAAAKPSLPSESPSSYKDLEEIAKQERQRIEELLKSKGIKFGSYPRFTVAVKGQKVTIKFQIPPACDVPQLIANLVSNLGLKFDERGGGSDMLLRAWDSAVAWQLTLSCPEKQKKPDADTGYSADINIPEGDLCILIFRSLISTDKAEIEFIKGGSLSTKELDALVSVLQLAGGRLKISERKPGEGAARMPSAEKSVAALESMGVRIYGLDEPYVNSSNSGITWDNIAGYDQQKRDIEDTILLALHSPEVYDDIARGTRRKFESNRPRAVLFEGPPGTGKTSCARVIADQAGVPLLYVPLEVVMSKYYGESERLLGKVFSLANELPNGAIIFLDEVDSFAVARDSEMHEATRRILSVLLRQIDGFEQDKKVVVIAATNRKQDLDPALISRFDSIITFGLPDEQNRQEIIAQYAKHLAKSDVEELAKVTEDMSGRDIRDVCQLAERSWASKIIRGQADRDGEQGYLPPLAEYIASAMNRRKSLLSIANRRSPGFNPRTSRGQLDLC</sequence>
<dbReference type="InterPro" id="IPR003593">
    <property type="entry name" value="AAA+_ATPase"/>
</dbReference>
<dbReference type="OrthoDB" id="5925at2759"/>
<dbReference type="PROSITE" id="PS00674">
    <property type="entry name" value="AAA"/>
    <property type="match status" value="1"/>
</dbReference>
<dbReference type="InterPro" id="IPR027417">
    <property type="entry name" value="P-loop_NTPase"/>
</dbReference>
<dbReference type="AlphaFoldDB" id="A0A2C9U7P6"/>
<dbReference type="Proteomes" id="UP000091857">
    <property type="component" value="Chromosome 16"/>
</dbReference>
<keyword evidence="3 4" id="KW-0067">ATP-binding</keyword>
<dbReference type="GO" id="GO:0036402">
    <property type="term" value="F:proteasome-activating activity"/>
    <property type="evidence" value="ECO:0000318"/>
    <property type="project" value="GO_Central"/>
</dbReference>
<protein>
    <recommendedName>
        <fullName evidence="5">AAA+ ATPase domain-containing protein</fullName>
    </recommendedName>
</protein>
<dbReference type="SUPFAM" id="SSF52540">
    <property type="entry name" value="P-loop containing nucleoside triphosphate hydrolases"/>
    <property type="match status" value="1"/>
</dbReference>
<dbReference type="STRING" id="3983.A0A2C9U7P6"/>
<evidence type="ECO:0000256" key="4">
    <source>
        <dbReference type="RuleBase" id="RU003651"/>
    </source>
</evidence>
<dbReference type="InterPro" id="IPR003960">
    <property type="entry name" value="ATPase_AAA_CS"/>
</dbReference>
<keyword evidence="7" id="KW-1185">Reference proteome</keyword>
<gene>
    <name evidence="6" type="ORF">MANES_16G002800v8</name>
</gene>
<comment type="caution">
    <text evidence="6">The sequence shown here is derived from an EMBL/GenBank/DDBJ whole genome shotgun (WGS) entry which is preliminary data.</text>
</comment>
<evidence type="ECO:0000256" key="1">
    <source>
        <dbReference type="ARBA" id="ARBA00006914"/>
    </source>
</evidence>
<dbReference type="Gramene" id="Manes.16G002800.1.v8.1">
    <property type="protein sequence ID" value="Manes.16G002800.1.v8.1.CDS"/>
    <property type="gene ID" value="Manes.16G002800.v8.1"/>
</dbReference>
<evidence type="ECO:0000313" key="7">
    <source>
        <dbReference type="Proteomes" id="UP000091857"/>
    </source>
</evidence>
<dbReference type="Pfam" id="PF00004">
    <property type="entry name" value="AAA"/>
    <property type="match status" value="1"/>
</dbReference>
<dbReference type="GO" id="GO:0005524">
    <property type="term" value="F:ATP binding"/>
    <property type="evidence" value="ECO:0007669"/>
    <property type="project" value="UniProtKB-KW"/>
</dbReference>
<evidence type="ECO:0000259" key="5">
    <source>
        <dbReference type="SMART" id="SM00382"/>
    </source>
</evidence>
<evidence type="ECO:0000313" key="6">
    <source>
        <dbReference type="EMBL" id="OAY25878.1"/>
    </source>
</evidence>
<keyword evidence="2 4" id="KW-0547">Nucleotide-binding</keyword>
<dbReference type="InterPro" id="IPR050221">
    <property type="entry name" value="26S_Proteasome_ATPase"/>
</dbReference>
<reference evidence="7" key="1">
    <citation type="journal article" date="2016" name="Nat. Biotechnol.">
        <title>Sequencing wild and cultivated cassava and related species reveals extensive interspecific hybridization and genetic diversity.</title>
        <authorList>
            <person name="Bredeson J.V."/>
            <person name="Lyons J.B."/>
            <person name="Prochnik S.E."/>
            <person name="Wu G.A."/>
            <person name="Ha C.M."/>
            <person name="Edsinger-Gonzales E."/>
            <person name="Grimwood J."/>
            <person name="Schmutz J."/>
            <person name="Rabbi I.Y."/>
            <person name="Egesi C."/>
            <person name="Nauluvula P."/>
            <person name="Lebot V."/>
            <person name="Ndunguru J."/>
            <person name="Mkamilo G."/>
            <person name="Bart R.S."/>
            <person name="Setter T.L."/>
            <person name="Gleadow R.M."/>
            <person name="Kulakow P."/>
            <person name="Ferguson M.E."/>
            <person name="Rounsley S."/>
            <person name="Rokhsar D.S."/>
        </authorList>
    </citation>
    <scope>NUCLEOTIDE SEQUENCE [LARGE SCALE GENOMIC DNA]</scope>
    <source>
        <strain evidence="7">cv. AM560-2</strain>
    </source>
</reference>
<evidence type="ECO:0000256" key="3">
    <source>
        <dbReference type="ARBA" id="ARBA00022840"/>
    </source>
</evidence>
<organism evidence="6 7">
    <name type="scientific">Manihot esculenta</name>
    <name type="common">Cassava</name>
    <name type="synonym">Jatropha manihot</name>
    <dbReference type="NCBI Taxonomy" id="3983"/>
    <lineage>
        <taxon>Eukaryota</taxon>
        <taxon>Viridiplantae</taxon>
        <taxon>Streptophyta</taxon>
        <taxon>Embryophyta</taxon>
        <taxon>Tracheophyta</taxon>
        <taxon>Spermatophyta</taxon>
        <taxon>Magnoliopsida</taxon>
        <taxon>eudicotyledons</taxon>
        <taxon>Gunneridae</taxon>
        <taxon>Pentapetalae</taxon>
        <taxon>rosids</taxon>
        <taxon>fabids</taxon>
        <taxon>Malpighiales</taxon>
        <taxon>Euphorbiaceae</taxon>
        <taxon>Crotonoideae</taxon>
        <taxon>Manihoteae</taxon>
        <taxon>Manihot</taxon>
    </lineage>
</organism>
<proteinExistence type="inferred from homology"/>
<dbReference type="SMART" id="SM00382">
    <property type="entry name" value="AAA"/>
    <property type="match status" value="1"/>
</dbReference>
<dbReference type="GO" id="GO:0043161">
    <property type="term" value="P:proteasome-mediated ubiquitin-dependent protein catabolic process"/>
    <property type="evidence" value="ECO:0000318"/>
    <property type="project" value="GO_Central"/>
</dbReference>
<name>A0A2C9U7P6_MANES</name>
<dbReference type="EMBL" id="CM004402">
    <property type="protein sequence ID" value="OAY25878.1"/>
    <property type="molecule type" value="Genomic_DNA"/>
</dbReference>
<dbReference type="GO" id="GO:0008540">
    <property type="term" value="C:proteasome regulatory particle, base subcomplex"/>
    <property type="evidence" value="ECO:0000318"/>
    <property type="project" value="GO_Central"/>
</dbReference>
<accession>A0A2C9U7P6</accession>
<dbReference type="Gene3D" id="1.10.8.60">
    <property type="match status" value="1"/>
</dbReference>
<dbReference type="Gene3D" id="3.40.50.300">
    <property type="entry name" value="P-loop containing nucleotide triphosphate hydrolases"/>
    <property type="match status" value="1"/>
</dbReference>
<dbReference type="GO" id="GO:0016887">
    <property type="term" value="F:ATP hydrolysis activity"/>
    <property type="evidence" value="ECO:0007669"/>
    <property type="project" value="InterPro"/>
</dbReference>